<dbReference type="Proteomes" id="UP001152795">
    <property type="component" value="Unassembled WGS sequence"/>
</dbReference>
<gene>
    <name evidence="2" type="ORF">PACLA_8A030951</name>
</gene>
<evidence type="ECO:0000313" key="3">
    <source>
        <dbReference type="Proteomes" id="UP001152795"/>
    </source>
</evidence>
<dbReference type="EMBL" id="CACRXK020009217">
    <property type="protein sequence ID" value="CAB4016684.1"/>
    <property type="molecule type" value="Genomic_DNA"/>
</dbReference>
<evidence type="ECO:0000259" key="1">
    <source>
        <dbReference type="Pfam" id="PF21788"/>
    </source>
</evidence>
<proteinExistence type="predicted"/>
<dbReference type="AlphaFoldDB" id="A0A7D9ETY5"/>
<feature type="domain" description="Transposable element P transposase-like GTP-binding insertion" evidence="1">
    <location>
        <begin position="7"/>
        <end position="85"/>
    </location>
</feature>
<keyword evidence="3" id="KW-1185">Reference proteome</keyword>
<accession>A0A7D9ETY5</accession>
<reference evidence="2" key="1">
    <citation type="submission" date="2020-04" db="EMBL/GenBank/DDBJ databases">
        <authorList>
            <person name="Alioto T."/>
            <person name="Alioto T."/>
            <person name="Gomez Garrido J."/>
        </authorList>
    </citation>
    <scope>NUCLEOTIDE SEQUENCE</scope>
    <source>
        <strain evidence="2">A484AB</strain>
    </source>
</reference>
<evidence type="ECO:0000313" key="2">
    <source>
        <dbReference type="EMBL" id="CAB4016684.1"/>
    </source>
</evidence>
<sequence length="116" mass="13568">MADMFHSDQEYALHRLSKLTLDHVLLSSFSKMKVRLAVQVLSQTVSTCLIESGDPSVVGMAMFCQMVNDFFDCSNVRSTTEHQRKRNDRMRPYESVDDKRLVWMKGTLLKYLEEWK</sequence>
<dbReference type="Pfam" id="PF21788">
    <property type="entry name" value="TNP-like_GBD"/>
    <property type="match status" value="1"/>
</dbReference>
<dbReference type="OrthoDB" id="10063305at2759"/>
<organism evidence="2 3">
    <name type="scientific">Paramuricea clavata</name>
    <name type="common">Red gorgonian</name>
    <name type="synonym">Violescent sea-whip</name>
    <dbReference type="NCBI Taxonomy" id="317549"/>
    <lineage>
        <taxon>Eukaryota</taxon>
        <taxon>Metazoa</taxon>
        <taxon>Cnidaria</taxon>
        <taxon>Anthozoa</taxon>
        <taxon>Octocorallia</taxon>
        <taxon>Malacalcyonacea</taxon>
        <taxon>Plexauridae</taxon>
        <taxon>Paramuricea</taxon>
    </lineage>
</organism>
<name>A0A7D9ETY5_PARCT</name>
<comment type="caution">
    <text evidence="2">The sequence shown here is derived from an EMBL/GenBank/DDBJ whole genome shotgun (WGS) entry which is preliminary data.</text>
</comment>
<dbReference type="InterPro" id="IPR048366">
    <property type="entry name" value="TNP-like_GBD"/>
</dbReference>
<protein>
    <recommendedName>
        <fullName evidence="1">Transposable element P transposase-like GTP-binding insertion domain-containing protein</fullName>
    </recommendedName>
</protein>